<proteinExistence type="predicted"/>
<evidence type="ECO:0000313" key="4">
    <source>
        <dbReference type="Proteomes" id="UP001642540"/>
    </source>
</evidence>
<feature type="region of interest" description="Disordered" evidence="2">
    <location>
        <begin position="35"/>
        <end position="67"/>
    </location>
</feature>
<evidence type="ECO:0000256" key="2">
    <source>
        <dbReference type="SAM" id="MobiDB-lite"/>
    </source>
</evidence>
<keyword evidence="4" id="KW-1185">Reference proteome</keyword>
<keyword evidence="1" id="KW-0175">Coiled coil</keyword>
<evidence type="ECO:0000313" key="3">
    <source>
        <dbReference type="EMBL" id="CAL8142092.1"/>
    </source>
</evidence>
<dbReference type="EMBL" id="CAXLJM020000148">
    <property type="protein sequence ID" value="CAL8142092.1"/>
    <property type="molecule type" value="Genomic_DNA"/>
</dbReference>
<name>A0ABP1S2D3_9HEXA</name>
<feature type="coiled-coil region" evidence="1">
    <location>
        <begin position="523"/>
        <end position="550"/>
    </location>
</feature>
<comment type="caution">
    <text evidence="3">The sequence shown here is derived from an EMBL/GenBank/DDBJ whole genome shotgun (WGS) entry which is preliminary data.</text>
</comment>
<protein>
    <submittedName>
        <fullName evidence="3">Uncharacterized protein</fullName>
    </submittedName>
</protein>
<organism evidence="3 4">
    <name type="scientific">Orchesella dallaii</name>
    <dbReference type="NCBI Taxonomy" id="48710"/>
    <lineage>
        <taxon>Eukaryota</taxon>
        <taxon>Metazoa</taxon>
        <taxon>Ecdysozoa</taxon>
        <taxon>Arthropoda</taxon>
        <taxon>Hexapoda</taxon>
        <taxon>Collembola</taxon>
        <taxon>Entomobryomorpha</taxon>
        <taxon>Entomobryoidea</taxon>
        <taxon>Orchesellidae</taxon>
        <taxon>Orchesellinae</taxon>
        <taxon>Orchesella</taxon>
    </lineage>
</organism>
<reference evidence="3 4" key="1">
    <citation type="submission" date="2024-08" db="EMBL/GenBank/DDBJ databases">
        <authorList>
            <person name="Cucini C."/>
            <person name="Frati F."/>
        </authorList>
    </citation>
    <scope>NUCLEOTIDE SEQUENCE [LARGE SCALE GENOMIC DNA]</scope>
</reference>
<sequence length="570" mass="62988">MNMNNMDSTFILPHDGAAGADLSTIFEGDDEEVSRNYTFDSNNPTASDRYSYSNSSSSAHDNLGSRSQSLMGTHYEAHNLRQIQSSSLANQAYPSNFNSLKADHEISNPVFRTVDQLESDRGCNLDQSVVRTCQASGSDGSVSINELYENAQAFNGDSCSEIDASSDEAFITQAKLHSEEDGSVDNVCNVASSVYSESFLGRTDIFRPMLSNEQRKMLGLGSIPVTPIVSSTPSSRASRSFTIEMNLPHISGSSSCGVNAGVGGGGDADQVKSSHTSNVDECELQMQNLRVSIAAASDTESMGPMMDGKTVSDSEQHQYQSRMQSNKKRVSFSDCEGELPRKDRSCQISRTLFGVSPASRYRYKLPRFSTDTGDCIRSHYFPSPLSTFKRKSLITSFKSKGAYKIGTAASTIKYSSVDEKGTDCDSNKSYPNETDNLDSVALSFSTEGTPIFQKNQELKGITSLSPDTLKSKKLETKMQSDMRGAVFDYESRWASEDVKFRRKVKSLELEYENKFLTIVQSHNTLQEKLYEKLMRKLQKIEKRVKKDALQGRLKEGNCFHISHDIGNILS</sequence>
<accession>A0ABP1S2D3</accession>
<feature type="compositionally biased region" description="Low complexity" evidence="2">
    <location>
        <begin position="46"/>
        <end position="62"/>
    </location>
</feature>
<evidence type="ECO:0000256" key="1">
    <source>
        <dbReference type="SAM" id="Coils"/>
    </source>
</evidence>
<dbReference type="Proteomes" id="UP001642540">
    <property type="component" value="Unassembled WGS sequence"/>
</dbReference>
<gene>
    <name evidence="3" type="ORF">ODALV1_LOCUS28945</name>
</gene>
<feature type="compositionally biased region" description="Polar residues" evidence="2">
    <location>
        <begin position="35"/>
        <end position="45"/>
    </location>
</feature>